<evidence type="ECO:0000313" key="2">
    <source>
        <dbReference type="Proteomes" id="UP000515819"/>
    </source>
</evidence>
<proteinExistence type="predicted"/>
<evidence type="ECO:0008006" key="3">
    <source>
        <dbReference type="Google" id="ProtNLM"/>
    </source>
</evidence>
<dbReference type="AlphaFoldDB" id="A0A7G9FJZ4"/>
<sequence>MKRKKVLILIGILLAVTGLGLRIWYVNTHTYSPEIREVPQGQTAEYCGLSYTIVNAEMWNSSDFYTQHPELTDYQNPNIPADEMKLLVVEYQIGKVQEANKLDLYIPIQYVHLFNGPDPFMTQDMNPSLSDGNFQSGDTVVIPYEIYKANLSEAQWKDVENGKMEYETVLGTYPVKTEMKIQDIRYEGGKGQ</sequence>
<gene>
    <name evidence="1" type="ORF">H9Q76_08955</name>
</gene>
<accession>A0A7G9FJZ4</accession>
<protein>
    <recommendedName>
        <fullName evidence="3">DUF5028 domain-containing protein</fullName>
    </recommendedName>
</protein>
<dbReference type="EMBL" id="CP060632">
    <property type="protein sequence ID" value="QNL98875.1"/>
    <property type="molecule type" value="Genomic_DNA"/>
</dbReference>
<name>A0A7G9FJZ4_9FIRM</name>
<evidence type="ECO:0000313" key="1">
    <source>
        <dbReference type="EMBL" id="QNL98875.1"/>
    </source>
</evidence>
<organism evidence="1 2">
    <name type="scientific">Wujia chipingensis</name>
    <dbReference type="NCBI Taxonomy" id="2763670"/>
    <lineage>
        <taxon>Bacteria</taxon>
        <taxon>Bacillati</taxon>
        <taxon>Bacillota</taxon>
        <taxon>Clostridia</taxon>
        <taxon>Lachnospirales</taxon>
        <taxon>Lachnospiraceae</taxon>
        <taxon>Wujia</taxon>
    </lineage>
</organism>
<dbReference type="KEGG" id="wcp:H9Q76_08955"/>
<keyword evidence="2" id="KW-1185">Reference proteome</keyword>
<dbReference type="Proteomes" id="UP000515819">
    <property type="component" value="Chromosome"/>
</dbReference>
<dbReference type="RefSeq" id="WP_249320977.1">
    <property type="nucleotide sequence ID" value="NZ_CP060632.1"/>
</dbReference>
<reference evidence="1 2" key="1">
    <citation type="submission" date="2020-08" db="EMBL/GenBank/DDBJ databases">
        <authorList>
            <person name="Liu C."/>
            <person name="Sun Q."/>
        </authorList>
    </citation>
    <scope>NUCLEOTIDE SEQUENCE [LARGE SCALE GENOMIC DNA]</scope>
    <source>
        <strain evidence="1 2">NSJ-4</strain>
    </source>
</reference>